<dbReference type="Proteomes" id="UP001500784">
    <property type="component" value="Unassembled WGS sequence"/>
</dbReference>
<evidence type="ECO:0000313" key="3">
    <source>
        <dbReference type="Proteomes" id="UP001500784"/>
    </source>
</evidence>
<name>A0ABN2PK77_9MICC</name>
<evidence type="ECO:0008006" key="4">
    <source>
        <dbReference type="Google" id="ProtNLM"/>
    </source>
</evidence>
<feature type="region of interest" description="Disordered" evidence="1">
    <location>
        <begin position="215"/>
        <end position="242"/>
    </location>
</feature>
<sequence>MTAVQLLRVLRRRWYVLLAGLCCTGFAFLSLGTSPAVYAAQADLVFMEPAVPGQSRTLTGAEPQTLIDFTAIVERKYLAGAKSAKLASPTASLFGTGIRRGTSVGMLDTGGQWLSSFNRPVLSVQAAGPSPEVVSAEIDRVHNEVSALSDDLQLAAGAGPAELITVERAPEDLIINSFGKTRMGEAKAMIVLALTGTGLSCAAAAGTDALAARSARSLRTRGRGRHREAHPKPAAEPAGSIR</sequence>
<keyword evidence="3" id="KW-1185">Reference proteome</keyword>
<protein>
    <recommendedName>
        <fullName evidence="4">Polysaccharide chain length determinant N-terminal domain-containing protein</fullName>
    </recommendedName>
</protein>
<accession>A0ABN2PK77</accession>
<feature type="compositionally biased region" description="Basic residues" evidence="1">
    <location>
        <begin position="216"/>
        <end position="229"/>
    </location>
</feature>
<proteinExistence type="predicted"/>
<evidence type="ECO:0000313" key="2">
    <source>
        <dbReference type="EMBL" id="GAA1921540.1"/>
    </source>
</evidence>
<organism evidence="2 3">
    <name type="scientific">Arthrobacter gandavensis</name>
    <dbReference type="NCBI Taxonomy" id="169960"/>
    <lineage>
        <taxon>Bacteria</taxon>
        <taxon>Bacillati</taxon>
        <taxon>Actinomycetota</taxon>
        <taxon>Actinomycetes</taxon>
        <taxon>Micrococcales</taxon>
        <taxon>Micrococcaceae</taxon>
        <taxon>Arthrobacter</taxon>
    </lineage>
</organism>
<comment type="caution">
    <text evidence="2">The sequence shown here is derived from an EMBL/GenBank/DDBJ whole genome shotgun (WGS) entry which is preliminary data.</text>
</comment>
<dbReference type="RefSeq" id="WP_152228676.1">
    <property type="nucleotide sequence ID" value="NZ_BAAALV010000007.1"/>
</dbReference>
<evidence type="ECO:0000256" key="1">
    <source>
        <dbReference type="SAM" id="MobiDB-lite"/>
    </source>
</evidence>
<dbReference type="EMBL" id="BAAALV010000007">
    <property type="protein sequence ID" value="GAA1921540.1"/>
    <property type="molecule type" value="Genomic_DNA"/>
</dbReference>
<gene>
    <name evidence="2" type="ORF">GCM10009688_28200</name>
</gene>
<reference evidence="2 3" key="1">
    <citation type="journal article" date="2019" name="Int. J. Syst. Evol. Microbiol.">
        <title>The Global Catalogue of Microorganisms (GCM) 10K type strain sequencing project: providing services to taxonomists for standard genome sequencing and annotation.</title>
        <authorList>
            <consortium name="The Broad Institute Genomics Platform"/>
            <consortium name="The Broad Institute Genome Sequencing Center for Infectious Disease"/>
            <person name="Wu L."/>
            <person name="Ma J."/>
        </authorList>
    </citation>
    <scope>NUCLEOTIDE SEQUENCE [LARGE SCALE GENOMIC DNA]</scope>
    <source>
        <strain evidence="2 3">JCM 13316</strain>
    </source>
</reference>